<evidence type="ECO:0000313" key="2">
    <source>
        <dbReference type="Proteomes" id="UP000183832"/>
    </source>
</evidence>
<dbReference type="AlphaFoldDB" id="A0A1J1HUV8"/>
<proteinExistence type="predicted"/>
<organism evidence="1 2">
    <name type="scientific">Clunio marinus</name>
    <dbReference type="NCBI Taxonomy" id="568069"/>
    <lineage>
        <taxon>Eukaryota</taxon>
        <taxon>Metazoa</taxon>
        <taxon>Ecdysozoa</taxon>
        <taxon>Arthropoda</taxon>
        <taxon>Hexapoda</taxon>
        <taxon>Insecta</taxon>
        <taxon>Pterygota</taxon>
        <taxon>Neoptera</taxon>
        <taxon>Endopterygota</taxon>
        <taxon>Diptera</taxon>
        <taxon>Nematocera</taxon>
        <taxon>Chironomoidea</taxon>
        <taxon>Chironomidae</taxon>
        <taxon>Clunio</taxon>
    </lineage>
</organism>
<protein>
    <submittedName>
        <fullName evidence="1">CLUMA_CG005476, isoform A</fullName>
    </submittedName>
</protein>
<dbReference type="Proteomes" id="UP000183832">
    <property type="component" value="Unassembled WGS sequence"/>
</dbReference>
<reference evidence="1 2" key="1">
    <citation type="submission" date="2015-04" db="EMBL/GenBank/DDBJ databases">
        <authorList>
            <person name="Syromyatnikov M.Y."/>
            <person name="Popov V.N."/>
        </authorList>
    </citation>
    <scope>NUCLEOTIDE SEQUENCE [LARGE SCALE GENOMIC DNA]</scope>
</reference>
<keyword evidence="2" id="KW-1185">Reference proteome</keyword>
<dbReference type="EMBL" id="CVRI01000021">
    <property type="protein sequence ID" value="CRK91855.1"/>
    <property type="molecule type" value="Genomic_DNA"/>
</dbReference>
<name>A0A1J1HUV8_9DIPT</name>
<evidence type="ECO:0000313" key="1">
    <source>
        <dbReference type="EMBL" id="CRK91855.1"/>
    </source>
</evidence>
<sequence length="62" mass="7446">MYLRIEIKKLVVSKKQLRKNTENRNYETYHYKDGYCCLSVTQRTKCVDGKKENKSCNTHPLF</sequence>
<accession>A0A1J1HUV8</accession>
<gene>
    <name evidence="1" type="ORF">CLUMA_CG005476</name>
</gene>